<reference evidence="3" key="1">
    <citation type="submission" date="2025-08" db="UniProtKB">
        <authorList>
            <consortium name="Ensembl"/>
        </authorList>
    </citation>
    <scope>IDENTIFICATION</scope>
</reference>
<evidence type="ECO:0000313" key="3">
    <source>
        <dbReference type="Ensembl" id="ENSSSCP00015008457.1"/>
    </source>
</evidence>
<evidence type="ECO:0000256" key="2">
    <source>
        <dbReference type="SAM" id="SignalP"/>
    </source>
</evidence>
<sequence length="190" mass="21838">MSSHSMGFFVCLCFFLFWPPYGIWSSLARDQIQATVVIYATAKAMLDPLTHCAEQGIEPVSLVLQRYRPSCCVIVGTPLFFLMVSFAVQNLLSLIRSHLFIFVFIFINLGGGSKKIFLQFMAKSVLPIFSSKSFIICSLRFRSLIHFEFMLVYGIREFSHFHSFTCTVQFSQHHLLKKLSFLHCIFLLPL</sequence>
<evidence type="ECO:0000256" key="1">
    <source>
        <dbReference type="SAM" id="Phobius"/>
    </source>
</evidence>
<keyword evidence="1" id="KW-0472">Membrane</keyword>
<evidence type="ECO:0000313" key="4">
    <source>
        <dbReference type="Proteomes" id="UP000694726"/>
    </source>
</evidence>
<keyword evidence="1" id="KW-0812">Transmembrane</keyword>
<organism evidence="3 4">
    <name type="scientific">Sus scrofa</name>
    <name type="common">Pig</name>
    <dbReference type="NCBI Taxonomy" id="9823"/>
    <lineage>
        <taxon>Eukaryota</taxon>
        <taxon>Metazoa</taxon>
        <taxon>Chordata</taxon>
        <taxon>Craniata</taxon>
        <taxon>Vertebrata</taxon>
        <taxon>Euteleostomi</taxon>
        <taxon>Mammalia</taxon>
        <taxon>Eutheria</taxon>
        <taxon>Laurasiatheria</taxon>
        <taxon>Artiodactyla</taxon>
        <taxon>Suina</taxon>
        <taxon>Suidae</taxon>
        <taxon>Sus</taxon>
    </lineage>
</organism>
<feature type="signal peptide" evidence="2">
    <location>
        <begin position="1"/>
        <end position="28"/>
    </location>
</feature>
<name>A0A8D0MVD7_PIG</name>
<feature type="transmembrane region" description="Helical" evidence="1">
    <location>
        <begin position="99"/>
        <end position="118"/>
    </location>
</feature>
<feature type="chain" id="PRO_5034162083" evidence="2">
    <location>
        <begin position="29"/>
        <end position="190"/>
    </location>
</feature>
<dbReference type="AlphaFoldDB" id="A0A8D0MVD7"/>
<keyword evidence="1" id="KW-1133">Transmembrane helix</keyword>
<dbReference type="Proteomes" id="UP000694726">
    <property type="component" value="Unplaced"/>
</dbReference>
<accession>A0A8D0MVD7</accession>
<protein>
    <submittedName>
        <fullName evidence="3">Uncharacterized protein</fullName>
    </submittedName>
</protein>
<dbReference type="Ensembl" id="ENSSSCT00015021503.1">
    <property type="protein sequence ID" value="ENSSSCP00015008457.1"/>
    <property type="gene ID" value="ENSSSCG00015016227.1"/>
</dbReference>
<proteinExistence type="predicted"/>
<feature type="transmembrane region" description="Helical" evidence="1">
    <location>
        <begin position="67"/>
        <end position="87"/>
    </location>
</feature>
<keyword evidence="2" id="KW-0732">Signal</keyword>